<reference evidence="2 3" key="1">
    <citation type="submission" date="2016-04" db="EMBL/GenBank/DDBJ databases">
        <title>Draft genome sequence of Aeribacillus pallidus 8m3 from petroleum reservoir.</title>
        <authorList>
            <person name="Poltaraus A.B."/>
            <person name="Nazina T.N."/>
            <person name="Tourova T.P."/>
            <person name="Malakho S.M."/>
            <person name="Korshunova A.V."/>
            <person name="Sokolova D.S."/>
        </authorList>
    </citation>
    <scope>NUCLEOTIDE SEQUENCE [LARGE SCALE GENOMIC DNA]</scope>
    <source>
        <strain evidence="2 3">8m3</strain>
    </source>
</reference>
<keyword evidence="1" id="KW-1133">Transmembrane helix</keyword>
<keyword evidence="3" id="KW-1185">Reference proteome</keyword>
<gene>
    <name evidence="2" type="ORF">AZI98_14220</name>
</gene>
<feature type="transmembrane region" description="Helical" evidence="1">
    <location>
        <begin position="38"/>
        <end position="58"/>
    </location>
</feature>
<dbReference type="OrthoDB" id="2680209at2"/>
<comment type="caution">
    <text evidence="2">The sequence shown here is derived from an EMBL/GenBank/DDBJ whole genome shotgun (WGS) entry which is preliminary data.</text>
</comment>
<keyword evidence="1" id="KW-0812">Transmembrane</keyword>
<keyword evidence="1" id="KW-0472">Membrane</keyword>
<organism evidence="2 3">
    <name type="scientific">Aeribacillus pallidus</name>
    <dbReference type="NCBI Taxonomy" id="33936"/>
    <lineage>
        <taxon>Bacteria</taxon>
        <taxon>Bacillati</taxon>
        <taxon>Bacillota</taxon>
        <taxon>Bacilli</taxon>
        <taxon>Bacillales</taxon>
        <taxon>Bacillaceae</taxon>
        <taxon>Aeribacillus</taxon>
    </lineage>
</organism>
<dbReference type="AlphaFoldDB" id="A0A165WWR7"/>
<accession>A0A165WWR7</accession>
<dbReference type="RefSeq" id="WP_063388932.1">
    <property type="nucleotide sequence ID" value="NZ_LWBR01000050.1"/>
</dbReference>
<name>A0A165WWR7_9BACI</name>
<protein>
    <submittedName>
        <fullName evidence="2">Uncharacterized protein</fullName>
    </submittedName>
</protein>
<dbReference type="Proteomes" id="UP000076476">
    <property type="component" value="Unassembled WGS sequence"/>
</dbReference>
<dbReference type="EMBL" id="LWBR01000050">
    <property type="protein sequence ID" value="KZN95406.1"/>
    <property type="molecule type" value="Genomic_DNA"/>
</dbReference>
<evidence type="ECO:0000256" key="1">
    <source>
        <dbReference type="SAM" id="Phobius"/>
    </source>
</evidence>
<sequence>MSKEASHLLAISGYVLSLIVLAIMFFNKNLIIPKGYELSVDGMVISNTLILISFFYLLSKLGVFIYNSKTKQD</sequence>
<evidence type="ECO:0000313" key="3">
    <source>
        <dbReference type="Proteomes" id="UP000076476"/>
    </source>
</evidence>
<evidence type="ECO:0000313" key="2">
    <source>
        <dbReference type="EMBL" id="KZN95406.1"/>
    </source>
</evidence>
<proteinExistence type="predicted"/>
<feature type="transmembrane region" description="Helical" evidence="1">
    <location>
        <begin position="6"/>
        <end position="26"/>
    </location>
</feature>